<dbReference type="RefSeq" id="WP_187533754.1">
    <property type="nucleotide sequence ID" value="NZ_CBCSHU010000005.1"/>
</dbReference>
<dbReference type="InterPro" id="IPR002126">
    <property type="entry name" value="Cadherin-like_dom"/>
</dbReference>
<dbReference type="Gene3D" id="1.10.1330.10">
    <property type="entry name" value="Dockerin domain"/>
    <property type="match status" value="1"/>
</dbReference>
<dbReference type="CDD" id="cd14256">
    <property type="entry name" value="Dockerin_I"/>
    <property type="match status" value="1"/>
</dbReference>
<dbReference type="Pfam" id="PF12733">
    <property type="entry name" value="Cadherin-like"/>
    <property type="match status" value="6"/>
</dbReference>
<dbReference type="Gene3D" id="2.60.40.680">
    <property type="match status" value="1"/>
</dbReference>
<dbReference type="PROSITE" id="PS50268">
    <property type="entry name" value="CADHERIN_2"/>
    <property type="match status" value="1"/>
</dbReference>
<sequence length="2453" mass="273912">MKNKLITLMLVAILVTTIPNYDVFAATNNIVRFKAYDESEYTYEDIADSPKLASGSVVKPGDVFRLDVDFESNGTHNISMFQYEIYYDKTLLEVVEVDDQDLIYPKDDEGGVFPTVKKGRDRVHVWTINHNIVDDLIIYTGQTVAKPEYALSASGPMMVMYFRVKADATPGKEIKFRYNKLVVADNMSNTKVTPIEADTSFKLNVAKEAGQPAPTLNGVSLKADVLGNSADGHDYLGSQFDEKILEYPEIVVPHTVTKIKEDIVLSHPDDNASFKFGKEKGSSTDRSLEVGDNTFLGIYAYQGETLGIYRFNVKRLDVKTSLDLIAQYEGENDKFVVYSSANPPANGIVKTQGSVDSLELFATAPTNEISYVSNGVIEGSKLTLNPTANTDLDVTVKSESGLKKYETLFGNDDPSIVKEALYKMTFVRGSKDTSLKQLKVGDTLVDLKKDERNYDVEIDRDTKLSHILMQMQYDEARVHRVTLNKKDLTNLQSNNTFESELNLIEGNNIVEIETRAEDGTKDTYRITLKRKQNDDATLQELSVTLDGKPINIAFNPETLNYDLGEIEFKENTKIKINASVDPKSGAKIENDSVLTEQTLTSGNHDFPIQIVSESGKKQTYILTVTMKGNSSSELTDGEGNGTNPFKPKDPTQIDDIKSDPKDGDGNPIDPNGQGDDIAKDSDKDKDGDFVYRYTVKVPNSKKTFSLDDLTFTLPANASIEADEPLDLVTGSKNTYQFIVSPEDMKQPKSKYILTIVRAYDSNAQLLELKASQGNFNKSFNPDTYEYVLTVDSNVKDVILSGRASEFATINQTMPMEVTLDSQSKEVKIDVVAENKVTKQTYTIKIEKKPSEINTLSVIKLDGKDITSEFVNNIYTSETSLSNDVEVVEIEIEKTDVNATVSFDGQLLTTNKVSVPVKKGKNTISFVVTSQTGSTRVYTLNVMKDSSANADLALLSVEGTPVPGFSSDTLSYTLDPIASDTSSLNIEAKTLDANATVTINGNQNLKAGQNKIEITVTAEDNKTKKVYEIHVERLTKYEDKDIEIKDPVISIDKDTEISNPEPNHYYYVAYVPRNLKEFTDKHVHLSDAKLEEGYQISKFYKNPLPLSDTEKNEFKFDLSTQSNEHVATIHIDVRKEAEVLPTLKGISLNGKNVSEYKGESSFEINVDPYLKDKNPKFDLGLVLDDGIEIIESVSQKVDMTGKQTLVKTIVLTDSKTAKTNLYEFTFTRSLSDDARLQDMKITYKDKDGNIKPLALNHGIDEEPFDLFEIEHVPSDVEEIMIDVTPKDALAHVIKGQESFKVRPGKNVFTVRVQPEDASAPAQVYQILVNKDIELTSLKLGTQDIDVASGKYDAQTNTMTYQLKDSLDANSTIQNLKAVANDSSVKWQGQVNKDLELKPGKNTFNFTALAYDGEAKVNYVLEVSREASHDATLKSLSLKNKELKLTPEFKSDVMSYVVEVPQNIDTWGSGDVIAEANHTKTNIFMDSATIIKNAGDTIYRIKTESESKETLTYELILRKVGYNYLSDLHIGQNQGMLSPMFNPEIQEYEATLFPGVENFRVYYTLDDKYEARILNPEALENIEVSSLPRTIEVKVEAKNGEIRTYSIHAKAGLSTRLSALNPDKGDLTPTFNSSTLEYELKVLEKDLSISFDPKTEDPNAKILGTFENVPLLPNTTNINMVVTNGNYQSVYTVRVVKEKDKTAIDSITVKQDGHSWPGTWNEETQQYEVSVPSDTNLNTLLIDAKLADKESKFKVNDPKIEEDKVTYVVTVTTKDGQEKNYEFVVNREASDNNYLKSIHINHEALLGFEKTIQEYQYENRETKLDVVAISEHEKATVEIIYPKESDEKKVVTIHVTSQSKQVRTYQIEVQEKQDESVLLQKLSVKEGNINPKFNPLQNDYYLTIPYELDAITPIYESNDDATVEIKNQNNIPVGSDHVVEVSVNTKRNQTNTYRIHVTRTAQSNNVLEKLTVEGENHGNYKLTPEFNPKTNVFVVDVVDDHAFEIEATASESMKVSGTGNITVTDFPYNHEVRVVGENNIPRIYTIQFNQKPSSEKGLQNLWTDKGHLDPVFSADKTAYNIDVDADVKTIEVFATAIDAKQKVSNLGIHALQPGRNTLEIESIAEDGSKRVYTLFVNRAHSNTFGLDSLKVSEGELSPSFDKEIKTYYVNVDEAISSIDISAMTNNQDAKITGTGSHKLELGSNTFPVKVTRNRNEEATYYVIVNRGDVKSNALAHLDLKDIALNPSFKKDVLAYTADVHQKDKLRLNVNAIPEDPQAKVTIDAPELKVGKNTITITVTREDMEARKYTVEINVKELKLESEIHVIGDVYIETIHEKQTVLDVKNQMLNENETLAIYREGRVLEDQELVGTGAIIKLIVEGVEYDEKTLIVKGDVNGDGRIGVADVVNLRTYILGGTLNDAQKVAADTNHDKKVGVADLILIRSHILGSKNLFEK</sequence>
<dbReference type="Proteomes" id="UP000515928">
    <property type="component" value="Chromosome"/>
</dbReference>
<evidence type="ECO:0000259" key="3">
    <source>
        <dbReference type="PROSITE" id="PS50268"/>
    </source>
</evidence>
<dbReference type="Pfam" id="PF00963">
    <property type="entry name" value="Cohesin"/>
    <property type="match status" value="1"/>
</dbReference>
<dbReference type="EMBL" id="CP060715">
    <property type="protein sequence ID" value="QNN60630.1"/>
    <property type="molecule type" value="Genomic_DNA"/>
</dbReference>
<dbReference type="InterPro" id="IPR036439">
    <property type="entry name" value="Dockerin_dom_sf"/>
</dbReference>
<feature type="signal peptide" evidence="2">
    <location>
        <begin position="1"/>
        <end position="25"/>
    </location>
</feature>
<evidence type="ECO:0000313" key="5">
    <source>
        <dbReference type="EMBL" id="QNN60630.1"/>
    </source>
</evidence>
<reference evidence="5 6" key="1">
    <citation type="submission" date="2020-08" db="EMBL/GenBank/DDBJ databases">
        <title>Genome sequence of Erysipelothrix inopinata DSM 15511T.</title>
        <authorList>
            <person name="Hyun D.-W."/>
            <person name="Bae J.-W."/>
        </authorList>
    </citation>
    <scope>NUCLEOTIDE SEQUENCE [LARGE SCALE GENOMIC DNA]</scope>
    <source>
        <strain evidence="5 6">DSM 15511</strain>
    </source>
</reference>
<organism evidence="5 6">
    <name type="scientific">Erysipelothrix inopinata</name>
    <dbReference type="NCBI Taxonomy" id="225084"/>
    <lineage>
        <taxon>Bacteria</taxon>
        <taxon>Bacillati</taxon>
        <taxon>Bacillota</taxon>
        <taxon>Erysipelotrichia</taxon>
        <taxon>Erysipelotrichales</taxon>
        <taxon>Erysipelotrichaceae</taxon>
        <taxon>Erysipelothrix</taxon>
    </lineage>
</organism>
<evidence type="ECO:0000256" key="1">
    <source>
        <dbReference type="SAM" id="MobiDB-lite"/>
    </source>
</evidence>
<evidence type="ECO:0000256" key="2">
    <source>
        <dbReference type="SAM" id="SignalP"/>
    </source>
</evidence>
<dbReference type="InterPro" id="IPR025883">
    <property type="entry name" value="Cadherin-like_domain"/>
</dbReference>
<dbReference type="InterPro" id="IPR008965">
    <property type="entry name" value="CBM2/CBM3_carb-bd_dom_sf"/>
</dbReference>
<dbReference type="GO" id="GO:0007156">
    <property type="term" value="P:homophilic cell adhesion via plasma membrane adhesion molecules"/>
    <property type="evidence" value="ECO:0007669"/>
    <property type="project" value="InterPro"/>
</dbReference>
<dbReference type="GO" id="GO:0030246">
    <property type="term" value="F:carbohydrate binding"/>
    <property type="evidence" value="ECO:0007669"/>
    <property type="project" value="InterPro"/>
</dbReference>
<dbReference type="PROSITE" id="PS00018">
    <property type="entry name" value="EF_HAND_1"/>
    <property type="match status" value="1"/>
</dbReference>
<dbReference type="GO" id="GO:0005509">
    <property type="term" value="F:calcium ion binding"/>
    <property type="evidence" value="ECO:0007669"/>
    <property type="project" value="InterPro"/>
</dbReference>
<dbReference type="KEGG" id="eio:H9L01_09715"/>
<feature type="domain" description="Cadherin" evidence="3">
    <location>
        <begin position="678"/>
        <end position="783"/>
    </location>
</feature>
<dbReference type="GO" id="GO:0000272">
    <property type="term" value="P:polysaccharide catabolic process"/>
    <property type="evidence" value="ECO:0007669"/>
    <property type="project" value="InterPro"/>
</dbReference>
<dbReference type="InterPro" id="IPR002102">
    <property type="entry name" value="Cohesin_dom"/>
</dbReference>
<dbReference type="SUPFAM" id="SSF63446">
    <property type="entry name" value="Type I dockerin domain"/>
    <property type="match status" value="1"/>
</dbReference>
<name>A0A7G9RYF5_9FIRM</name>
<dbReference type="InterPro" id="IPR018247">
    <property type="entry name" value="EF_Hand_1_Ca_BS"/>
</dbReference>
<gene>
    <name evidence="5" type="ORF">H9L01_09715</name>
</gene>
<feature type="region of interest" description="Disordered" evidence="1">
    <location>
        <begin position="629"/>
        <end position="683"/>
    </location>
</feature>
<dbReference type="InterPro" id="IPR016134">
    <property type="entry name" value="Dockerin_dom"/>
</dbReference>
<dbReference type="SUPFAM" id="SSF49384">
    <property type="entry name" value="Carbohydrate-binding domain"/>
    <property type="match status" value="1"/>
</dbReference>
<dbReference type="PROSITE" id="PS51766">
    <property type="entry name" value="DOCKERIN"/>
    <property type="match status" value="1"/>
</dbReference>
<proteinExistence type="predicted"/>
<evidence type="ECO:0000313" key="6">
    <source>
        <dbReference type="Proteomes" id="UP000515928"/>
    </source>
</evidence>
<evidence type="ECO:0000259" key="4">
    <source>
        <dbReference type="PROSITE" id="PS51766"/>
    </source>
</evidence>
<feature type="chain" id="PRO_5028936616" evidence="2">
    <location>
        <begin position="26"/>
        <end position="2453"/>
    </location>
</feature>
<feature type="domain" description="Dockerin" evidence="4">
    <location>
        <begin position="2386"/>
        <end position="2453"/>
    </location>
</feature>
<keyword evidence="6" id="KW-1185">Reference proteome</keyword>
<accession>A0A7G9RYF5</accession>
<feature type="compositionally biased region" description="Basic and acidic residues" evidence="1">
    <location>
        <begin position="646"/>
        <end position="664"/>
    </location>
</feature>
<dbReference type="InterPro" id="IPR002105">
    <property type="entry name" value="Dockerin_1_rpt"/>
</dbReference>
<dbReference type="Pfam" id="PF00404">
    <property type="entry name" value="Dockerin_1"/>
    <property type="match status" value="1"/>
</dbReference>
<keyword evidence="2" id="KW-0732">Signal</keyword>
<protein>
    <submittedName>
        <fullName evidence="5">Cadherin-like beta sandwich domain-containing protein</fullName>
    </submittedName>
</protein>
<dbReference type="GO" id="GO:0004553">
    <property type="term" value="F:hydrolase activity, hydrolyzing O-glycosyl compounds"/>
    <property type="evidence" value="ECO:0007669"/>
    <property type="project" value="InterPro"/>
</dbReference>
<dbReference type="GO" id="GO:0016020">
    <property type="term" value="C:membrane"/>
    <property type="evidence" value="ECO:0007669"/>
    <property type="project" value="InterPro"/>
</dbReference>